<dbReference type="Proteomes" id="UP000001208">
    <property type="component" value="Chromosome"/>
</dbReference>
<evidence type="ECO:0000256" key="2">
    <source>
        <dbReference type="ARBA" id="ARBA00022692"/>
    </source>
</evidence>
<dbReference type="HOGENOM" id="CLU_098917_1_0_10"/>
<keyword evidence="4 5" id="KW-0472">Membrane</keyword>
<keyword evidence="2 5" id="KW-0812">Transmembrane</keyword>
<evidence type="ECO:0000313" key="7">
    <source>
        <dbReference type="EMBL" id="ACF13972.1"/>
    </source>
</evidence>
<dbReference type="InterPro" id="IPR006685">
    <property type="entry name" value="MscS_channel_2nd"/>
</dbReference>
<dbReference type="STRING" id="517418.Ctha_1513"/>
<comment type="subcellular location">
    <subcellularLocation>
        <location evidence="1">Membrane</location>
    </subcellularLocation>
</comment>
<keyword evidence="3 5" id="KW-1133">Transmembrane helix</keyword>
<feature type="transmembrane region" description="Helical" evidence="5">
    <location>
        <begin position="6"/>
        <end position="25"/>
    </location>
</feature>
<dbReference type="Pfam" id="PF00924">
    <property type="entry name" value="MS_channel_2nd"/>
    <property type="match status" value="1"/>
</dbReference>
<dbReference type="PANTHER" id="PTHR30221:SF8">
    <property type="entry name" value="SMALL-CONDUCTANCE MECHANOSENSITIVE CHANNEL"/>
    <property type="match status" value="1"/>
</dbReference>
<dbReference type="EMBL" id="CP001100">
    <property type="protein sequence ID" value="ACF13972.1"/>
    <property type="molecule type" value="Genomic_DNA"/>
</dbReference>
<evidence type="ECO:0000256" key="1">
    <source>
        <dbReference type="ARBA" id="ARBA00004370"/>
    </source>
</evidence>
<reference evidence="7 8" key="1">
    <citation type="submission" date="2008-06" db="EMBL/GenBank/DDBJ databases">
        <title>Complete sequence of Chloroherpeton thalassium ATCC 35110.</title>
        <authorList>
            <consortium name="US DOE Joint Genome Institute"/>
            <person name="Lucas S."/>
            <person name="Copeland A."/>
            <person name="Lapidus A."/>
            <person name="Glavina del Rio T."/>
            <person name="Dalin E."/>
            <person name="Tice H."/>
            <person name="Bruce D."/>
            <person name="Goodwin L."/>
            <person name="Pitluck S."/>
            <person name="Schmutz J."/>
            <person name="Larimer F."/>
            <person name="Land M."/>
            <person name="Hauser L."/>
            <person name="Kyrpides N."/>
            <person name="Mikhailova N."/>
            <person name="Liu Z."/>
            <person name="Li T."/>
            <person name="Zhao F."/>
            <person name="Overmann J."/>
            <person name="Bryant D.A."/>
            <person name="Richardson P."/>
        </authorList>
    </citation>
    <scope>NUCLEOTIDE SEQUENCE [LARGE SCALE GENOMIC DNA]</scope>
    <source>
        <strain evidence="8">ATCC 35110 / GB-78</strain>
    </source>
</reference>
<evidence type="ECO:0000256" key="5">
    <source>
        <dbReference type="SAM" id="Phobius"/>
    </source>
</evidence>
<protein>
    <recommendedName>
        <fullName evidence="6">Mechanosensitive ion channel MscS domain-containing protein</fullName>
    </recommendedName>
</protein>
<evidence type="ECO:0000256" key="4">
    <source>
        <dbReference type="ARBA" id="ARBA00023136"/>
    </source>
</evidence>
<dbReference type="Gene3D" id="2.30.30.60">
    <property type="match status" value="1"/>
</dbReference>
<name>B3QS27_CHLT3</name>
<dbReference type="GO" id="GO:0008381">
    <property type="term" value="F:mechanosensitive monoatomic ion channel activity"/>
    <property type="evidence" value="ECO:0007669"/>
    <property type="project" value="InterPro"/>
</dbReference>
<dbReference type="RefSeq" id="WP_012500056.1">
    <property type="nucleotide sequence ID" value="NC_011026.1"/>
</dbReference>
<dbReference type="AlphaFoldDB" id="B3QS27"/>
<organism evidence="7 8">
    <name type="scientific">Chloroherpeton thalassium (strain ATCC 35110 / GB-78)</name>
    <dbReference type="NCBI Taxonomy" id="517418"/>
    <lineage>
        <taxon>Bacteria</taxon>
        <taxon>Pseudomonadati</taxon>
        <taxon>Chlorobiota</taxon>
        <taxon>Chlorobiia</taxon>
        <taxon>Chlorobiales</taxon>
        <taxon>Chloroherpetonaceae</taxon>
        <taxon>Chloroherpeton</taxon>
    </lineage>
</organism>
<accession>B3QS27</accession>
<feature type="domain" description="Mechanosensitive ion channel MscS" evidence="6">
    <location>
        <begin position="95"/>
        <end position="162"/>
    </location>
</feature>
<proteinExistence type="predicted"/>
<dbReference type="GO" id="GO:0016020">
    <property type="term" value="C:membrane"/>
    <property type="evidence" value="ECO:0007669"/>
    <property type="project" value="UniProtKB-SubCell"/>
</dbReference>
<dbReference type="PANTHER" id="PTHR30221">
    <property type="entry name" value="SMALL-CONDUCTANCE MECHANOSENSITIVE CHANNEL"/>
    <property type="match status" value="1"/>
</dbReference>
<feature type="transmembrane region" description="Helical" evidence="5">
    <location>
        <begin position="49"/>
        <end position="68"/>
    </location>
</feature>
<dbReference type="KEGG" id="cts:Ctha_1513"/>
<evidence type="ECO:0000313" key="8">
    <source>
        <dbReference type="Proteomes" id="UP000001208"/>
    </source>
</evidence>
<feature type="transmembrane region" description="Helical" evidence="5">
    <location>
        <begin position="80"/>
        <end position="106"/>
    </location>
</feature>
<evidence type="ECO:0000259" key="6">
    <source>
        <dbReference type="Pfam" id="PF00924"/>
    </source>
</evidence>
<dbReference type="SUPFAM" id="SSF50182">
    <property type="entry name" value="Sm-like ribonucleoproteins"/>
    <property type="match status" value="1"/>
</dbReference>
<sequence>MGTLQYQLLYSFLVLCLLIILNYLIDSKIKNTNFKYHLKQTRGIGIRKFLKATSVLLFVLALIIVWGLNPDNLWVVGSTVISFIGIGFFASWSFLSNIFAAFILFFTSPFKIGDYISFKESSEDMFGKVHDMTLVYVFIKKDEGGTICIPNNVILQRTVIKYSAKEHFQRINAKSSGEKESDGKE</sequence>
<dbReference type="InterPro" id="IPR023408">
    <property type="entry name" value="MscS_beta-dom_sf"/>
</dbReference>
<dbReference type="InterPro" id="IPR010920">
    <property type="entry name" value="LSM_dom_sf"/>
</dbReference>
<evidence type="ECO:0000256" key="3">
    <source>
        <dbReference type="ARBA" id="ARBA00022989"/>
    </source>
</evidence>
<keyword evidence="8" id="KW-1185">Reference proteome</keyword>
<dbReference type="OrthoDB" id="5705501at2"/>
<gene>
    <name evidence="7" type="ordered locus">Ctha_1513</name>
</gene>
<dbReference type="InterPro" id="IPR045275">
    <property type="entry name" value="MscS_archaea/bacteria_type"/>
</dbReference>
<dbReference type="eggNOG" id="COG0668">
    <property type="taxonomic scope" value="Bacteria"/>
</dbReference>